<dbReference type="AlphaFoldDB" id="A0A0E3WFL8"/>
<sequence length="170" mass="19367">MALYDDYEVKPYISPDRDLETEDFKPVPRKNMELLGKGLLAGDIILLWRIRFGTFTNDTVYSKYFEYSYGIDGPTHMQSLLAKGYAFEESAFDSLDHIAAGLKKKILKTKDVKGLSKMKAADLDQALKDHFSEEELGSFFVVRGYALTEKGSKAIDDNPQVIDRHPKKKF</sequence>
<evidence type="ECO:0000313" key="2">
    <source>
        <dbReference type="Proteomes" id="UP000198604"/>
    </source>
</evidence>
<organism evidence="1 2">
    <name type="scientific">Streptococcus varani</name>
    <dbReference type="NCBI Taxonomy" id="1608583"/>
    <lineage>
        <taxon>Bacteria</taxon>
        <taxon>Bacillati</taxon>
        <taxon>Bacillota</taxon>
        <taxon>Bacilli</taxon>
        <taxon>Lactobacillales</taxon>
        <taxon>Streptococcaceae</taxon>
        <taxon>Streptococcus</taxon>
    </lineage>
</organism>
<gene>
    <name evidence="1" type="ORF">BN1356_02091</name>
</gene>
<dbReference type="OrthoDB" id="2180340at2"/>
<dbReference type="Proteomes" id="UP000198604">
    <property type="component" value="Unassembled WGS sequence"/>
</dbReference>
<proteinExistence type="predicted"/>
<dbReference type="STRING" id="1608583.BN1356_02091"/>
<name>A0A0E3WFL8_9STRE</name>
<evidence type="ECO:0000313" key="1">
    <source>
        <dbReference type="EMBL" id="CQR25748.1"/>
    </source>
</evidence>
<dbReference type="EMBL" id="CTEN01000004">
    <property type="protein sequence ID" value="CQR25748.1"/>
    <property type="molecule type" value="Genomic_DNA"/>
</dbReference>
<keyword evidence="2" id="KW-1185">Reference proteome</keyword>
<protein>
    <submittedName>
        <fullName evidence="1">Uncharacterized protein</fullName>
    </submittedName>
</protein>
<accession>A0A0E3WFL8</accession>
<reference evidence="2" key="1">
    <citation type="submission" date="2015-03" db="EMBL/GenBank/DDBJ databases">
        <authorList>
            <person name="Urmite Genomes"/>
        </authorList>
    </citation>
    <scope>NUCLEOTIDE SEQUENCE [LARGE SCALE GENOMIC DNA]</scope>
    <source>
        <strain evidence="2">FF10</strain>
    </source>
</reference>
<dbReference type="RefSeq" id="WP_093651269.1">
    <property type="nucleotide sequence ID" value="NZ_CTEN01000004.1"/>
</dbReference>